<keyword evidence="5 6" id="KW-0472">Membrane</keyword>
<feature type="transmembrane region" description="Helical" evidence="6">
    <location>
        <begin position="261"/>
        <end position="283"/>
    </location>
</feature>
<feature type="transmembrane region" description="Helical" evidence="6">
    <location>
        <begin position="350"/>
        <end position="372"/>
    </location>
</feature>
<proteinExistence type="predicted"/>
<dbReference type="InterPro" id="IPR020846">
    <property type="entry name" value="MFS_dom"/>
</dbReference>
<dbReference type="InterPro" id="IPR050189">
    <property type="entry name" value="MFS_Efflux_Transporters"/>
</dbReference>
<feature type="transmembrane region" description="Helical" evidence="6">
    <location>
        <begin position="290"/>
        <end position="311"/>
    </location>
</feature>
<reference evidence="8 9" key="1">
    <citation type="submission" date="2019-07" db="EMBL/GenBank/DDBJ databases">
        <title>Qingshengfaniella alkalisoli gen. nov., sp. nov., isolated from saline soil.</title>
        <authorList>
            <person name="Xu L."/>
            <person name="Huang X.-X."/>
            <person name="Sun J.-Q."/>
        </authorList>
    </citation>
    <scope>NUCLEOTIDE SEQUENCE [LARGE SCALE GENOMIC DNA]</scope>
    <source>
        <strain evidence="8 9">DSM 27279</strain>
    </source>
</reference>
<dbReference type="EMBL" id="VLTJ01000011">
    <property type="protein sequence ID" value="TSH97049.1"/>
    <property type="molecule type" value="Genomic_DNA"/>
</dbReference>
<keyword evidence="4 6" id="KW-1133">Transmembrane helix</keyword>
<evidence type="ECO:0000256" key="1">
    <source>
        <dbReference type="ARBA" id="ARBA00004651"/>
    </source>
</evidence>
<evidence type="ECO:0000256" key="2">
    <source>
        <dbReference type="ARBA" id="ARBA00022475"/>
    </source>
</evidence>
<feature type="domain" description="Major facilitator superfamily (MFS) profile" evidence="7">
    <location>
        <begin position="19"/>
        <end position="414"/>
    </location>
</feature>
<name>A0A556AVR7_9BURK</name>
<dbReference type="AlphaFoldDB" id="A0A556AVR7"/>
<evidence type="ECO:0000256" key="6">
    <source>
        <dbReference type="SAM" id="Phobius"/>
    </source>
</evidence>
<feature type="transmembrane region" description="Helical" evidence="6">
    <location>
        <begin position="227"/>
        <end position="249"/>
    </location>
</feature>
<comment type="subcellular location">
    <subcellularLocation>
        <location evidence="1">Cell membrane</location>
        <topology evidence="1">Multi-pass membrane protein</topology>
    </subcellularLocation>
</comment>
<gene>
    <name evidence="8" type="ORF">FOZ76_06920</name>
</gene>
<evidence type="ECO:0000256" key="3">
    <source>
        <dbReference type="ARBA" id="ARBA00022692"/>
    </source>
</evidence>
<dbReference type="OrthoDB" id="5291895at2"/>
<dbReference type="Gene3D" id="1.20.1250.20">
    <property type="entry name" value="MFS general substrate transporter like domains"/>
    <property type="match status" value="1"/>
</dbReference>
<keyword evidence="9" id="KW-1185">Reference proteome</keyword>
<keyword evidence="2" id="KW-1003">Cell membrane</keyword>
<dbReference type="Proteomes" id="UP000318405">
    <property type="component" value="Unassembled WGS sequence"/>
</dbReference>
<feature type="transmembrane region" description="Helical" evidence="6">
    <location>
        <begin position="54"/>
        <end position="74"/>
    </location>
</feature>
<feature type="transmembrane region" description="Helical" evidence="6">
    <location>
        <begin position="317"/>
        <end position="338"/>
    </location>
</feature>
<dbReference type="InterPro" id="IPR036259">
    <property type="entry name" value="MFS_trans_sf"/>
</dbReference>
<dbReference type="PROSITE" id="PS50850">
    <property type="entry name" value="MFS"/>
    <property type="match status" value="1"/>
</dbReference>
<feature type="transmembrane region" description="Helical" evidence="6">
    <location>
        <begin position="175"/>
        <end position="194"/>
    </location>
</feature>
<dbReference type="SUPFAM" id="SSF103473">
    <property type="entry name" value="MFS general substrate transporter"/>
    <property type="match status" value="1"/>
</dbReference>
<evidence type="ECO:0000256" key="5">
    <source>
        <dbReference type="ARBA" id="ARBA00023136"/>
    </source>
</evidence>
<evidence type="ECO:0000256" key="4">
    <source>
        <dbReference type="ARBA" id="ARBA00022989"/>
    </source>
</evidence>
<dbReference type="RefSeq" id="WP_143947416.1">
    <property type="nucleotide sequence ID" value="NZ_BAABMB010000002.1"/>
</dbReference>
<dbReference type="PANTHER" id="PTHR43124">
    <property type="entry name" value="PURINE EFFLUX PUMP PBUE"/>
    <property type="match status" value="1"/>
</dbReference>
<dbReference type="InterPro" id="IPR011701">
    <property type="entry name" value="MFS"/>
</dbReference>
<feature type="transmembrane region" description="Helical" evidence="6">
    <location>
        <begin position="144"/>
        <end position="163"/>
    </location>
</feature>
<dbReference type="PANTHER" id="PTHR43124:SF3">
    <property type="entry name" value="CHLORAMPHENICOL EFFLUX PUMP RV0191"/>
    <property type="match status" value="1"/>
</dbReference>
<feature type="transmembrane region" description="Helical" evidence="6">
    <location>
        <begin position="111"/>
        <end position="132"/>
    </location>
</feature>
<dbReference type="Pfam" id="PF07690">
    <property type="entry name" value="MFS_1"/>
    <property type="match status" value="1"/>
</dbReference>
<keyword evidence="3 6" id="KW-0812">Transmembrane</keyword>
<accession>A0A556AVR7</accession>
<sequence length="414" mass="43897">MPQPVEEARTGGARMPVLAIFFSFAAAYLLSYGLRSVNAALAPYLSAELGLSPTGLGGLSAVYFAAFAALQWPLGHWLDRYGARRINAGLLLVAALGAAILAASTNLATAAIGRALIGAGVAACLMAPMSYFRRCFAPEQQARFSLWILVSGTSGAVVATLPAEALAAALGWRSVFALAALLLLLAAAAIFRYVQDRDLVAGGAAREDGVGAGALLRHPRVVPLAPMALLGHGGAVALLTLWAGPWMVAVFGMDNAHMARALMVLMLTLMGCYVGMSFVTPWLQRRGLSMMRIGIAGHVMMVPVVLAIGLLGDAHTWWVWLLLAFAFPSMSLVQPALAQEFPKAVAGRILTLYNLFIFVGAFAMQWSIGLAIELLARLGVPLPWNYRLTAVALGLIQIGCLAWYASRRRRALIA</sequence>
<feature type="transmembrane region" description="Helical" evidence="6">
    <location>
        <begin position="12"/>
        <end position="34"/>
    </location>
</feature>
<feature type="transmembrane region" description="Helical" evidence="6">
    <location>
        <begin position="86"/>
        <end position="105"/>
    </location>
</feature>
<organism evidence="8 9">
    <name type="scientific">Verticiella sediminum</name>
    <dbReference type="NCBI Taxonomy" id="1247510"/>
    <lineage>
        <taxon>Bacteria</taxon>
        <taxon>Pseudomonadati</taxon>
        <taxon>Pseudomonadota</taxon>
        <taxon>Betaproteobacteria</taxon>
        <taxon>Burkholderiales</taxon>
        <taxon>Alcaligenaceae</taxon>
        <taxon>Verticiella</taxon>
    </lineage>
</organism>
<evidence type="ECO:0000313" key="8">
    <source>
        <dbReference type="EMBL" id="TSH97049.1"/>
    </source>
</evidence>
<evidence type="ECO:0000313" key="9">
    <source>
        <dbReference type="Proteomes" id="UP000318405"/>
    </source>
</evidence>
<feature type="transmembrane region" description="Helical" evidence="6">
    <location>
        <begin position="384"/>
        <end position="405"/>
    </location>
</feature>
<evidence type="ECO:0000259" key="7">
    <source>
        <dbReference type="PROSITE" id="PS50850"/>
    </source>
</evidence>
<comment type="caution">
    <text evidence="8">The sequence shown here is derived from an EMBL/GenBank/DDBJ whole genome shotgun (WGS) entry which is preliminary data.</text>
</comment>
<dbReference type="GO" id="GO:0022857">
    <property type="term" value="F:transmembrane transporter activity"/>
    <property type="evidence" value="ECO:0007669"/>
    <property type="project" value="InterPro"/>
</dbReference>
<dbReference type="GO" id="GO:0005886">
    <property type="term" value="C:plasma membrane"/>
    <property type="evidence" value="ECO:0007669"/>
    <property type="project" value="UniProtKB-SubCell"/>
</dbReference>
<protein>
    <submittedName>
        <fullName evidence="8">MFS transporter</fullName>
    </submittedName>
</protein>